<evidence type="ECO:0000313" key="2">
    <source>
        <dbReference type="EMBL" id="CAE0040125.1"/>
    </source>
</evidence>
<evidence type="ECO:0000313" key="1">
    <source>
        <dbReference type="EMBL" id="CAE0040122.1"/>
    </source>
</evidence>
<dbReference type="Pfam" id="PF16053">
    <property type="entry name" value="MRP-S34"/>
    <property type="match status" value="1"/>
</dbReference>
<proteinExistence type="predicted"/>
<dbReference type="GO" id="GO:0005739">
    <property type="term" value="C:mitochondrion"/>
    <property type="evidence" value="ECO:0007669"/>
    <property type="project" value="InterPro"/>
</dbReference>
<name>A0A7S2ZHV0_9RHOD</name>
<gene>
    <name evidence="1" type="ORF">RMAR00112_LOCUS8081</name>
    <name evidence="2" type="ORF">RMAR00112_LOCUS8084</name>
</gene>
<dbReference type="GO" id="GO:0003735">
    <property type="term" value="F:structural constituent of ribosome"/>
    <property type="evidence" value="ECO:0007669"/>
    <property type="project" value="InterPro"/>
</dbReference>
<reference evidence="2" key="1">
    <citation type="submission" date="2021-01" db="EMBL/GenBank/DDBJ databases">
        <authorList>
            <person name="Corre E."/>
            <person name="Pelletier E."/>
            <person name="Niang G."/>
            <person name="Scheremetjew M."/>
            <person name="Finn R."/>
            <person name="Kale V."/>
            <person name="Holt S."/>
            <person name="Cochrane G."/>
            <person name="Meng A."/>
            <person name="Brown T."/>
            <person name="Cohen L."/>
        </authorList>
    </citation>
    <scope>NUCLEOTIDE SEQUENCE</scope>
    <source>
        <strain evidence="2">CCMP 769</strain>
    </source>
</reference>
<accession>A0A7S2ZHV0</accession>
<sequence>MSRLSRIFRSCDVRSARKEVHRGYSGGALRTTKVLACEDKGEEGGNAEGGGENEKEKELGFGEESLDDLCEDTKFLMDCMIPERQRKYFDFRDSKLTFVDFLYRLPHFGEGRRLTRRKWLMMNLHDTYMTVDRVRFLLDEKGNPFRTEITGLLTWKGKQIDLPTQGRDFDKRWRRGEWRLWYPNVVKDFQEARNKHLNIPDGFPTYAMLMEKQIGKEEKELTEDSL</sequence>
<dbReference type="InterPro" id="IPR032053">
    <property type="entry name" value="Ribosomal_mS34"/>
</dbReference>
<dbReference type="EMBL" id="HBHW01010606">
    <property type="protein sequence ID" value="CAE0040122.1"/>
    <property type="molecule type" value="Transcribed_RNA"/>
</dbReference>
<dbReference type="AlphaFoldDB" id="A0A7S2ZHV0"/>
<organism evidence="2">
    <name type="scientific">Rhodosorus marinus</name>
    <dbReference type="NCBI Taxonomy" id="101924"/>
    <lineage>
        <taxon>Eukaryota</taxon>
        <taxon>Rhodophyta</taxon>
        <taxon>Stylonematophyceae</taxon>
        <taxon>Stylonematales</taxon>
        <taxon>Stylonemataceae</taxon>
        <taxon>Rhodosorus</taxon>
    </lineage>
</organism>
<dbReference type="EMBL" id="HBHW01010609">
    <property type="protein sequence ID" value="CAE0040125.1"/>
    <property type="molecule type" value="Transcribed_RNA"/>
</dbReference>
<protein>
    <submittedName>
        <fullName evidence="2">Uncharacterized protein</fullName>
    </submittedName>
</protein>